<sequence>MSFKKLAPLPPKPNKQLPPPPKPKPKKHAPKPPLPKPFPGQDR</sequence>
<protein>
    <submittedName>
        <fullName evidence="2">Uncharacterized protein</fullName>
    </submittedName>
</protein>
<feature type="compositionally biased region" description="Pro residues" evidence="1">
    <location>
        <begin position="8"/>
        <end position="22"/>
    </location>
</feature>
<dbReference type="EMBL" id="AWQX01000209">
    <property type="protein sequence ID" value="EST27649.1"/>
    <property type="molecule type" value="Genomic_DNA"/>
</dbReference>
<dbReference type="Proteomes" id="UP000017984">
    <property type="component" value="Chromosome"/>
</dbReference>
<gene>
    <name evidence="2" type="ORF">M878_24175</name>
</gene>
<proteinExistence type="predicted"/>
<dbReference type="AlphaFoldDB" id="V6KF74"/>
<evidence type="ECO:0000256" key="1">
    <source>
        <dbReference type="SAM" id="MobiDB-lite"/>
    </source>
</evidence>
<keyword evidence="3" id="KW-1185">Reference proteome</keyword>
<dbReference type="PATRIC" id="fig|1352936.5.peg.5037"/>
<reference evidence="2 3" key="1">
    <citation type="journal article" date="2014" name="Genome Announc.">
        <title>Draft Genome Sequence of Streptomyces roseochromogenes subsp. oscitans DS 12.976, Producer of the Aminocoumarin Antibiotic Clorobiocin.</title>
        <authorList>
            <person name="Ruckert C."/>
            <person name="Kalinowski J."/>
            <person name="Heide L."/>
            <person name="Apel A.K."/>
        </authorList>
    </citation>
    <scope>NUCLEOTIDE SEQUENCE [LARGE SCALE GENOMIC DNA]</scope>
    <source>
        <strain evidence="2 3">DS 12.976</strain>
    </source>
</reference>
<accession>V6KF74</accession>
<dbReference type="HOGENOM" id="CLU_3240204_0_0_11"/>
<name>V6KF74_STRRC</name>
<feature type="region of interest" description="Disordered" evidence="1">
    <location>
        <begin position="1"/>
        <end position="43"/>
    </location>
</feature>
<dbReference type="STRING" id="1352936.M878_24175"/>
<evidence type="ECO:0000313" key="3">
    <source>
        <dbReference type="Proteomes" id="UP000017984"/>
    </source>
</evidence>
<dbReference type="RefSeq" id="WP_023549399.1">
    <property type="nucleotide sequence ID" value="NZ_CM002285.1"/>
</dbReference>
<comment type="caution">
    <text evidence="2">The sequence shown here is derived from an EMBL/GenBank/DDBJ whole genome shotgun (WGS) entry which is preliminary data.</text>
</comment>
<feature type="compositionally biased region" description="Pro residues" evidence="1">
    <location>
        <begin position="31"/>
        <end position="43"/>
    </location>
</feature>
<organism evidence="2 3">
    <name type="scientific">Streptomyces roseochromogenus subsp. oscitans DS 12.976</name>
    <dbReference type="NCBI Taxonomy" id="1352936"/>
    <lineage>
        <taxon>Bacteria</taxon>
        <taxon>Bacillati</taxon>
        <taxon>Actinomycetota</taxon>
        <taxon>Actinomycetes</taxon>
        <taxon>Kitasatosporales</taxon>
        <taxon>Streptomycetaceae</taxon>
        <taxon>Streptomyces</taxon>
    </lineage>
</organism>
<evidence type="ECO:0000313" key="2">
    <source>
        <dbReference type="EMBL" id="EST27649.1"/>
    </source>
</evidence>